<dbReference type="PIRSF" id="PIRSF005427">
    <property type="entry name" value="RseB"/>
    <property type="match status" value="1"/>
</dbReference>
<gene>
    <name evidence="8" type="ORF">DNK49_13660</name>
</gene>
<accession>A0A323UWP2</accession>
<feature type="signal peptide" evidence="5">
    <location>
        <begin position="1"/>
        <end position="21"/>
    </location>
</feature>
<evidence type="ECO:0000256" key="3">
    <source>
        <dbReference type="ARBA" id="ARBA00022729"/>
    </source>
</evidence>
<dbReference type="Gene3D" id="2.50.20.10">
    <property type="entry name" value="Lipoprotein localisation LolA/LolB/LppX"/>
    <property type="match status" value="1"/>
</dbReference>
<dbReference type="GO" id="GO:0030288">
    <property type="term" value="C:outer membrane-bounded periplasmic space"/>
    <property type="evidence" value="ECO:0007669"/>
    <property type="project" value="TreeGrafter"/>
</dbReference>
<dbReference type="Gene3D" id="3.30.200.100">
    <property type="entry name" value="MucB/RseB, C-terminal domain"/>
    <property type="match status" value="1"/>
</dbReference>
<evidence type="ECO:0000313" key="9">
    <source>
        <dbReference type="Proteomes" id="UP000248259"/>
    </source>
</evidence>
<dbReference type="OrthoDB" id="7067274at2"/>
<comment type="similarity">
    <text evidence="2">Belongs to the RseB family.</text>
</comment>
<evidence type="ECO:0000256" key="1">
    <source>
        <dbReference type="ARBA" id="ARBA00004418"/>
    </source>
</evidence>
<evidence type="ECO:0000256" key="4">
    <source>
        <dbReference type="ARBA" id="ARBA00022764"/>
    </source>
</evidence>
<dbReference type="Pfam" id="PF03888">
    <property type="entry name" value="MucB_RseB"/>
    <property type="match status" value="1"/>
</dbReference>
<dbReference type="InterPro" id="IPR033434">
    <property type="entry name" value="MucB/RseB_N"/>
</dbReference>
<keyword evidence="9" id="KW-1185">Reference proteome</keyword>
<keyword evidence="4" id="KW-0574">Periplasm</keyword>
<feature type="chain" id="PRO_5016445282" evidence="5">
    <location>
        <begin position="22"/>
        <end position="323"/>
    </location>
</feature>
<reference evidence="8 9" key="1">
    <citation type="submission" date="2018-06" db="EMBL/GenBank/DDBJ databases">
        <title>Azoarcus communis strain SWub3 genome.</title>
        <authorList>
            <person name="Zorraquino Salvo V."/>
            <person name="Toubiana D."/>
            <person name="Blumwald E."/>
        </authorList>
    </citation>
    <scope>NUCLEOTIDE SEQUENCE [LARGE SCALE GENOMIC DNA]</scope>
    <source>
        <strain evidence="8 9">SWub3</strain>
    </source>
</reference>
<dbReference type="InterPro" id="IPR038484">
    <property type="entry name" value="MucB/RseB_C_sf"/>
</dbReference>
<dbReference type="GO" id="GO:0032885">
    <property type="term" value="P:regulation of polysaccharide biosynthetic process"/>
    <property type="evidence" value="ECO:0007669"/>
    <property type="project" value="TreeGrafter"/>
</dbReference>
<organism evidence="8 9">
    <name type="scientific">Parazoarcus communis SWub3 = DSM 12120</name>
    <dbReference type="NCBI Taxonomy" id="1121029"/>
    <lineage>
        <taxon>Bacteria</taxon>
        <taxon>Pseudomonadati</taxon>
        <taxon>Pseudomonadota</taxon>
        <taxon>Betaproteobacteria</taxon>
        <taxon>Rhodocyclales</taxon>
        <taxon>Zoogloeaceae</taxon>
        <taxon>Parazoarcus</taxon>
    </lineage>
</organism>
<name>A0A323UWP2_9RHOO</name>
<keyword evidence="3 5" id="KW-0732">Signal</keyword>
<feature type="domain" description="MucB/RseB C-terminal" evidence="7">
    <location>
        <begin position="222"/>
        <end position="319"/>
    </location>
</feature>
<dbReference type="Pfam" id="PF17188">
    <property type="entry name" value="MucB_RseB_C"/>
    <property type="match status" value="1"/>
</dbReference>
<comment type="subcellular location">
    <subcellularLocation>
        <location evidence="1">Periplasm</location>
    </subcellularLocation>
</comment>
<dbReference type="Proteomes" id="UP000248259">
    <property type="component" value="Unassembled WGS sequence"/>
</dbReference>
<evidence type="ECO:0000259" key="7">
    <source>
        <dbReference type="Pfam" id="PF17188"/>
    </source>
</evidence>
<dbReference type="EMBL" id="QKOE01000009">
    <property type="protein sequence ID" value="PZA16060.1"/>
    <property type="molecule type" value="Genomic_DNA"/>
</dbReference>
<dbReference type="CDD" id="cd16327">
    <property type="entry name" value="RseB"/>
    <property type="match status" value="1"/>
</dbReference>
<dbReference type="InterPro" id="IPR005588">
    <property type="entry name" value="MucB_RseB"/>
</dbReference>
<dbReference type="PANTHER" id="PTHR38782:SF1">
    <property type="entry name" value="SIGMA-E FACTOR REGULATORY PROTEIN RSEB"/>
    <property type="match status" value="1"/>
</dbReference>
<proteinExistence type="inferred from homology"/>
<evidence type="ECO:0000259" key="6">
    <source>
        <dbReference type="Pfam" id="PF03888"/>
    </source>
</evidence>
<evidence type="ECO:0000313" key="8">
    <source>
        <dbReference type="EMBL" id="PZA16060.1"/>
    </source>
</evidence>
<evidence type="ECO:0000256" key="5">
    <source>
        <dbReference type="SAM" id="SignalP"/>
    </source>
</evidence>
<dbReference type="GO" id="GO:0045152">
    <property type="term" value="F:antisigma factor binding"/>
    <property type="evidence" value="ECO:0007669"/>
    <property type="project" value="TreeGrafter"/>
</dbReference>
<dbReference type="AlphaFoldDB" id="A0A323UWP2"/>
<evidence type="ECO:0000256" key="2">
    <source>
        <dbReference type="ARBA" id="ARBA00008150"/>
    </source>
</evidence>
<comment type="caution">
    <text evidence="8">The sequence shown here is derived from an EMBL/GenBank/DDBJ whole genome shotgun (WGS) entry which is preliminary data.</text>
</comment>
<sequence length="323" mass="35490">MRFWPFAVGLCALLLHPVASADSPTDPLSWLGRISTASQRLNYVGTFTYQSGKHIETSRIAHRADGEGEFERLEVLDGSPREVIRSSTEVRCVLPDQRTVIIDQPGGRRAFPARLPASYTRLAENYRIRKAEIARVAGFEAQSIVLEPRDDLRYGHILWAELQTGLLLKSRMVDSGGEMVEQFAFSDLRIGGDVDRELLRPRFRQGDDWRVVNVRGSEMNKGDAGWHLQNTLPGFDLISVVRRPLGSGRGEAVHMVFGDGLAAVSVFVEPLDEAAQLPAAGASTTGAINVFKRVVDGHLVTALGEVPSRAVQRLAEGIEAAPR</sequence>
<dbReference type="InterPro" id="IPR033436">
    <property type="entry name" value="MucB/RseB_C"/>
</dbReference>
<feature type="domain" description="MucB/RseB N-terminal" evidence="6">
    <location>
        <begin position="27"/>
        <end position="202"/>
    </location>
</feature>
<dbReference type="PANTHER" id="PTHR38782">
    <property type="match status" value="1"/>
</dbReference>
<protein>
    <submittedName>
        <fullName evidence="8">Siderophore-interacting protein</fullName>
    </submittedName>
</protein>
<dbReference type="RefSeq" id="WP_110525449.1">
    <property type="nucleotide sequence ID" value="NZ_QKOE01000009.1"/>
</dbReference>